<reference evidence="4 5" key="1">
    <citation type="submission" date="2017-05" db="EMBL/GenBank/DDBJ databases">
        <authorList>
            <person name="Song R."/>
            <person name="Chenine A.L."/>
            <person name="Ruprecht R.M."/>
        </authorList>
    </citation>
    <scope>NUCLEOTIDE SEQUENCE [LARGE SCALE GENOMIC DNA]</scope>
    <source>
        <strain evidence="4 5">CECT 8663</strain>
    </source>
</reference>
<gene>
    <name evidence="4" type="ORF">PEV8663_00325</name>
</gene>
<dbReference type="GO" id="GO:0003824">
    <property type="term" value="F:catalytic activity"/>
    <property type="evidence" value="ECO:0007669"/>
    <property type="project" value="InterPro"/>
</dbReference>
<feature type="compositionally biased region" description="Basic and acidic residues" evidence="1">
    <location>
        <begin position="293"/>
        <end position="309"/>
    </location>
</feature>
<keyword evidence="2" id="KW-0812">Transmembrane</keyword>
<name>A0A238JVM5_9RHOB</name>
<dbReference type="OrthoDB" id="3808618at2"/>
<dbReference type="AlphaFoldDB" id="A0A238JVM5"/>
<evidence type="ECO:0000256" key="2">
    <source>
        <dbReference type="SAM" id="Phobius"/>
    </source>
</evidence>
<organism evidence="4 5">
    <name type="scientific">Pelagimonas varians</name>
    <dbReference type="NCBI Taxonomy" id="696760"/>
    <lineage>
        <taxon>Bacteria</taxon>
        <taxon>Pseudomonadati</taxon>
        <taxon>Pseudomonadota</taxon>
        <taxon>Alphaproteobacteria</taxon>
        <taxon>Rhodobacterales</taxon>
        <taxon>Roseobacteraceae</taxon>
        <taxon>Pelagimonas</taxon>
    </lineage>
</organism>
<feature type="transmembrane region" description="Helical" evidence="2">
    <location>
        <begin position="21"/>
        <end position="39"/>
    </location>
</feature>
<dbReference type="Pfam" id="PF03372">
    <property type="entry name" value="Exo_endo_phos"/>
    <property type="match status" value="1"/>
</dbReference>
<protein>
    <recommendedName>
        <fullName evidence="3">Endonuclease/exonuclease/phosphatase domain-containing protein</fullName>
    </recommendedName>
</protein>
<keyword evidence="5" id="KW-1185">Reference proteome</keyword>
<feature type="domain" description="Endonuclease/exonuclease/phosphatase" evidence="3">
    <location>
        <begin position="113"/>
        <end position="290"/>
    </location>
</feature>
<accession>A0A238JVM5</accession>
<keyword evidence="2" id="KW-0472">Membrane</keyword>
<sequence length="309" mass="33524">MQGMCRPDDTKVRDVKFIVKAIAWMAGLALAVGVGGAVHPMGDSWAVFRVEIAVIFALAVIWTDWSKQIRWGLAGLVFGLLGWHVLQSRGAALVQSDLTLFQQNLLFDRADGGAPILAMIQKTGPDFIVFQEVSDRNRPILKQLRGDYPFQQDCPLASNLGEAVLSRHPMVAGTGFCSRRDGLAAMQVRTPDGPVWIGSVHLSWPWPKGQAAQVDQILPDMARLTGPAVLAGDFNAVAWSHTVARIGAATGTTRRGPFRATFHLPVFGLPVGLDHVLTSPDFSAMVQRTPKAGGDHHGSLTHLEWRNDG</sequence>
<feature type="transmembrane region" description="Helical" evidence="2">
    <location>
        <begin position="45"/>
        <end position="62"/>
    </location>
</feature>
<dbReference type="InterPro" id="IPR036691">
    <property type="entry name" value="Endo/exonu/phosph_ase_sf"/>
</dbReference>
<dbReference type="InterPro" id="IPR005135">
    <property type="entry name" value="Endo/exonuclease/phosphatase"/>
</dbReference>
<evidence type="ECO:0000313" key="5">
    <source>
        <dbReference type="Proteomes" id="UP000220836"/>
    </source>
</evidence>
<dbReference type="SUPFAM" id="SSF56219">
    <property type="entry name" value="DNase I-like"/>
    <property type="match status" value="1"/>
</dbReference>
<proteinExistence type="predicted"/>
<keyword evidence="2" id="KW-1133">Transmembrane helix</keyword>
<dbReference type="EMBL" id="FXYH01000001">
    <property type="protein sequence ID" value="SMX33872.1"/>
    <property type="molecule type" value="Genomic_DNA"/>
</dbReference>
<evidence type="ECO:0000259" key="3">
    <source>
        <dbReference type="Pfam" id="PF03372"/>
    </source>
</evidence>
<evidence type="ECO:0000313" key="4">
    <source>
        <dbReference type="EMBL" id="SMX33872.1"/>
    </source>
</evidence>
<feature type="transmembrane region" description="Helical" evidence="2">
    <location>
        <begin position="69"/>
        <end position="86"/>
    </location>
</feature>
<evidence type="ECO:0000256" key="1">
    <source>
        <dbReference type="SAM" id="MobiDB-lite"/>
    </source>
</evidence>
<feature type="region of interest" description="Disordered" evidence="1">
    <location>
        <begin position="289"/>
        <end position="309"/>
    </location>
</feature>
<dbReference type="Proteomes" id="UP000220836">
    <property type="component" value="Unassembled WGS sequence"/>
</dbReference>
<dbReference type="Gene3D" id="3.60.10.10">
    <property type="entry name" value="Endonuclease/exonuclease/phosphatase"/>
    <property type="match status" value="1"/>
</dbReference>